<evidence type="ECO:0000313" key="2">
    <source>
        <dbReference type="EMBL" id="WVZ49264.1"/>
    </source>
</evidence>
<feature type="compositionally biased region" description="Low complexity" evidence="1">
    <location>
        <begin position="1"/>
        <end position="20"/>
    </location>
</feature>
<name>A0AAQ3PMS9_PASNO</name>
<dbReference type="EMBL" id="CP144745">
    <property type="protein sequence ID" value="WVZ49264.1"/>
    <property type="molecule type" value="Genomic_DNA"/>
</dbReference>
<keyword evidence="3" id="KW-1185">Reference proteome</keyword>
<feature type="region of interest" description="Disordered" evidence="1">
    <location>
        <begin position="1"/>
        <end position="48"/>
    </location>
</feature>
<protein>
    <submittedName>
        <fullName evidence="2">Uncharacterized protein</fullName>
    </submittedName>
</protein>
<gene>
    <name evidence="2" type="ORF">U9M48_000638</name>
</gene>
<sequence>MADGGTSARGTATRRGTTPRPHARRLGGVLEDGGGRARAPPSYRAGTAAAAGGAPASVAAASVAAASLGSTRRR</sequence>
<evidence type="ECO:0000256" key="1">
    <source>
        <dbReference type="SAM" id="MobiDB-lite"/>
    </source>
</evidence>
<evidence type="ECO:0000313" key="3">
    <source>
        <dbReference type="Proteomes" id="UP001341281"/>
    </source>
</evidence>
<proteinExistence type="predicted"/>
<dbReference type="Proteomes" id="UP001341281">
    <property type="component" value="Chromosome 01"/>
</dbReference>
<reference evidence="2 3" key="1">
    <citation type="submission" date="2024-02" db="EMBL/GenBank/DDBJ databases">
        <title>High-quality chromosome-scale genome assembly of Pensacola bahiagrass (Paspalum notatum Flugge var. saurae).</title>
        <authorList>
            <person name="Vega J.M."/>
            <person name="Podio M."/>
            <person name="Orjuela J."/>
            <person name="Siena L.A."/>
            <person name="Pessino S.C."/>
            <person name="Combes M.C."/>
            <person name="Mariac C."/>
            <person name="Albertini E."/>
            <person name="Pupilli F."/>
            <person name="Ortiz J.P.A."/>
            <person name="Leblanc O."/>
        </authorList>
    </citation>
    <scope>NUCLEOTIDE SEQUENCE [LARGE SCALE GENOMIC DNA]</scope>
    <source>
        <strain evidence="2">R1</strain>
        <tissue evidence="2">Leaf</tissue>
    </source>
</reference>
<dbReference type="AlphaFoldDB" id="A0AAQ3PMS9"/>
<organism evidence="2 3">
    <name type="scientific">Paspalum notatum var. saurae</name>
    <dbReference type="NCBI Taxonomy" id="547442"/>
    <lineage>
        <taxon>Eukaryota</taxon>
        <taxon>Viridiplantae</taxon>
        <taxon>Streptophyta</taxon>
        <taxon>Embryophyta</taxon>
        <taxon>Tracheophyta</taxon>
        <taxon>Spermatophyta</taxon>
        <taxon>Magnoliopsida</taxon>
        <taxon>Liliopsida</taxon>
        <taxon>Poales</taxon>
        <taxon>Poaceae</taxon>
        <taxon>PACMAD clade</taxon>
        <taxon>Panicoideae</taxon>
        <taxon>Andropogonodae</taxon>
        <taxon>Paspaleae</taxon>
        <taxon>Paspalinae</taxon>
        <taxon>Paspalum</taxon>
    </lineage>
</organism>
<accession>A0AAQ3PMS9</accession>